<accession>A0A9W9IUS3</accession>
<name>A0A9W9IUS3_9EURO</name>
<comment type="caution">
    <text evidence="1">The sequence shown here is derived from an EMBL/GenBank/DDBJ whole genome shotgun (WGS) entry which is preliminary data.</text>
</comment>
<evidence type="ECO:0000313" key="2">
    <source>
        <dbReference type="Proteomes" id="UP001146351"/>
    </source>
</evidence>
<organism evidence="1 2">
    <name type="scientific">Penicillium capsulatum</name>
    <dbReference type="NCBI Taxonomy" id="69766"/>
    <lineage>
        <taxon>Eukaryota</taxon>
        <taxon>Fungi</taxon>
        <taxon>Dikarya</taxon>
        <taxon>Ascomycota</taxon>
        <taxon>Pezizomycotina</taxon>
        <taxon>Eurotiomycetes</taxon>
        <taxon>Eurotiomycetidae</taxon>
        <taxon>Eurotiales</taxon>
        <taxon>Aspergillaceae</taxon>
        <taxon>Penicillium</taxon>
    </lineage>
</organism>
<dbReference type="Proteomes" id="UP001146351">
    <property type="component" value="Unassembled WGS sequence"/>
</dbReference>
<keyword evidence="2" id="KW-1185">Reference proteome</keyword>
<proteinExistence type="predicted"/>
<reference evidence="1" key="1">
    <citation type="submission" date="2022-11" db="EMBL/GenBank/DDBJ databases">
        <authorList>
            <person name="Petersen C."/>
        </authorList>
    </citation>
    <scope>NUCLEOTIDE SEQUENCE</scope>
    <source>
        <strain evidence="1">IBT 21917</strain>
    </source>
</reference>
<gene>
    <name evidence="1" type="ORF">N7492_001036</name>
</gene>
<sequence length="103" mass="11046">MAPAVPAALPQALMVTRLQVPVARALWGMVIMAIPVDHTGGHMVALEGPREDHRDLEDIMEDTPANLEDRRAPVQVVLTAALAAQDHTIGGKRLPSIGHEDCT</sequence>
<dbReference type="AlphaFoldDB" id="A0A9W9IUS3"/>
<reference evidence="1" key="2">
    <citation type="journal article" date="2023" name="IMA Fungus">
        <title>Comparative genomic study of the Penicillium genus elucidates a diverse pangenome and 15 lateral gene transfer events.</title>
        <authorList>
            <person name="Petersen C."/>
            <person name="Sorensen T."/>
            <person name="Nielsen M.R."/>
            <person name="Sondergaard T.E."/>
            <person name="Sorensen J.L."/>
            <person name="Fitzpatrick D.A."/>
            <person name="Frisvad J.C."/>
            <person name="Nielsen K.L."/>
        </authorList>
    </citation>
    <scope>NUCLEOTIDE SEQUENCE</scope>
    <source>
        <strain evidence="1">IBT 21917</strain>
    </source>
</reference>
<evidence type="ECO:0000313" key="1">
    <source>
        <dbReference type="EMBL" id="KAJ5183420.1"/>
    </source>
</evidence>
<protein>
    <submittedName>
        <fullName evidence="1">Uncharacterized protein</fullName>
    </submittedName>
</protein>
<dbReference type="EMBL" id="JAPQKO010000001">
    <property type="protein sequence ID" value="KAJ5183420.1"/>
    <property type="molecule type" value="Genomic_DNA"/>
</dbReference>